<dbReference type="InterPro" id="IPR025828">
    <property type="entry name" value="Put_sensor_dom"/>
</dbReference>
<gene>
    <name evidence="11" type="ORF">GCM10010246_42400</name>
</gene>
<feature type="transmembrane region" description="Helical" evidence="9">
    <location>
        <begin position="51"/>
        <end position="79"/>
    </location>
</feature>
<dbReference type="InterPro" id="IPR050482">
    <property type="entry name" value="Sensor_HK_TwoCompSys"/>
</dbReference>
<dbReference type="EMBL" id="BAAASD010000017">
    <property type="protein sequence ID" value="GAA2350095.1"/>
    <property type="molecule type" value="Genomic_DNA"/>
</dbReference>
<evidence type="ECO:0000256" key="1">
    <source>
        <dbReference type="ARBA" id="ARBA00000085"/>
    </source>
</evidence>
<evidence type="ECO:0000256" key="5">
    <source>
        <dbReference type="ARBA" id="ARBA00022741"/>
    </source>
</evidence>
<dbReference type="SUPFAM" id="SSF55874">
    <property type="entry name" value="ATPase domain of HSP90 chaperone/DNA topoisomerase II/histidine kinase"/>
    <property type="match status" value="1"/>
</dbReference>
<feature type="domain" description="Histidine kinase/HSP90-like ATPase" evidence="10">
    <location>
        <begin position="374"/>
        <end position="464"/>
    </location>
</feature>
<evidence type="ECO:0000256" key="8">
    <source>
        <dbReference type="ARBA" id="ARBA00023012"/>
    </source>
</evidence>
<dbReference type="Pfam" id="PF13796">
    <property type="entry name" value="Sensor"/>
    <property type="match status" value="1"/>
</dbReference>
<keyword evidence="9" id="KW-1133">Transmembrane helix</keyword>
<dbReference type="EC" id="2.7.13.3" evidence="2"/>
<keyword evidence="4" id="KW-0808">Transferase</keyword>
<dbReference type="Pfam" id="PF07730">
    <property type="entry name" value="HisKA_3"/>
    <property type="match status" value="1"/>
</dbReference>
<organism evidence="11 12">
    <name type="scientific">Streptomyces cuspidosporus</name>
    <dbReference type="NCBI Taxonomy" id="66882"/>
    <lineage>
        <taxon>Bacteria</taxon>
        <taxon>Bacillati</taxon>
        <taxon>Actinomycetota</taxon>
        <taxon>Actinomycetes</taxon>
        <taxon>Kitasatosporales</taxon>
        <taxon>Streptomycetaceae</taxon>
        <taxon>Streptomyces</taxon>
    </lineage>
</organism>
<dbReference type="CDD" id="cd16917">
    <property type="entry name" value="HATPase_UhpB-NarQ-NarX-like"/>
    <property type="match status" value="1"/>
</dbReference>
<evidence type="ECO:0000259" key="10">
    <source>
        <dbReference type="SMART" id="SM00387"/>
    </source>
</evidence>
<dbReference type="Pfam" id="PF02518">
    <property type="entry name" value="HATPase_c"/>
    <property type="match status" value="1"/>
</dbReference>
<keyword evidence="6" id="KW-0418">Kinase</keyword>
<proteinExistence type="predicted"/>
<accession>A0ABP5TGU9</accession>
<reference evidence="12" key="1">
    <citation type="journal article" date="2019" name="Int. J. Syst. Evol. Microbiol.">
        <title>The Global Catalogue of Microorganisms (GCM) 10K type strain sequencing project: providing services to taxonomists for standard genome sequencing and annotation.</title>
        <authorList>
            <consortium name="The Broad Institute Genomics Platform"/>
            <consortium name="The Broad Institute Genome Sequencing Center for Infectious Disease"/>
            <person name="Wu L."/>
            <person name="Ma J."/>
        </authorList>
    </citation>
    <scope>NUCLEOTIDE SEQUENCE [LARGE SCALE GENOMIC DNA]</scope>
    <source>
        <strain evidence="12">JCM 4316</strain>
    </source>
</reference>
<comment type="catalytic activity">
    <reaction evidence="1">
        <text>ATP + protein L-histidine = ADP + protein N-phospho-L-histidine.</text>
        <dbReference type="EC" id="2.7.13.3"/>
    </reaction>
</comment>
<evidence type="ECO:0000313" key="11">
    <source>
        <dbReference type="EMBL" id="GAA2350095.1"/>
    </source>
</evidence>
<evidence type="ECO:0000256" key="4">
    <source>
        <dbReference type="ARBA" id="ARBA00022679"/>
    </source>
</evidence>
<keyword evidence="5" id="KW-0547">Nucleotide-binding</keyword>
<dbReference type="PANTHER" id="PTHR24421:SF10">
    <property type="entry name" value="NITRATE_NITRITE SENSOR PROTEIN NARQ"/>
    <property type="match status" value="1"/>
</dbReference>
<keyword evidence="9" id="KW-0812">Transmembrane</keyword>
<dbReference type="PANTHER" id="PTHR24421">
    <property type="entry name" value="NITRATE/NITRITE SENSOR PROTEIN NARX-RELATED"/>
    <property type="match status" value="1"/>
</dbReference>
<feature type="transmembrane region" description="Helical" evidence="9">
    <location>
        <begin position="202"/>
        <end position="221"/>
    </location>
</feature>
<dbReference type="Proteomes" id="UP001500253">
    <property type="component" value="Unassembled WGS sequence"/>
</dbReference>
<feature type="transmembrane region" description="Helical" evidence="9">
    <location>
        <begin position="156"/>
        <end position="182"/>
    </location>
</feature>
<evidence type="ECO:0000256" key="7">
    <source>
        <dbReference type="ARBA" id="ARBA00022840"/>
    </source>
</evidence>
<dbReference type="InterPro" id="IPR011712">
    <property type="entry name" value="Sig_transdc_His_kin_sub3_dim/P"/>
</dbReference>
<keyword evidence="9" id="KW-0472">Membrane</keyword>
<dbReference type="Gene3D" id="1.20.5.1930">
    <property type="match status" value="1"/>
</dbReference>
<name>A0ABP5TGU9_9ACTN</name>
<dbReference type="SMART" id="SM00387">
    <property type="entry name" value="HATPase_c"/>
    <property type="match status" value="1"/>
</dbReference>
<evidence type="ECO:0000256" key="2">
    <source>
        <dbReference type="ARBA" id="ARBA00012438"/>
    </source>
</evidence>
<keyword evidence="7" id="KW-0067">ATP-binding</keyword>
<sequence length="476" mass="50881">MGAPGTGGYDPRRGALGALIRRERGAGGRGMGGTRDVRGGLALSRCQLLGLAGFAVAGVGALVIGALLLCPIGVGFRLLPPAAAALRRLSDRYRSWAARWTGTAISPPEPLADDRVEQADRVEQVERFERPRRRAAAVLGDEGFWRDLRWAWLEPWLGGLLVALPLALVEYGAFGTLVQPFVWRHLGDGNWYAFIPVRSTPTMLAALALGLVFIAAGLRLAPRVLALHGRWSRRLLSAPRSTELARRVERLTDIRDEALDAQAAELRRIERDLHDGAQARLVALGMTLDEATRLLGADGTRAIGEDDISAARALLLEVRETSARALQDLRDLVHGIQPPVLADRGLGDAVRSLALDSFLDVHVEARLPGRLPAAVESAAYFAVGELLANAAKHSGAREVRIALTHEDARLRVTVTDDGRGGADPSRGTGLHGVRRRLGTFDGTLALHSPQGGPTTVTLEIPCVSSSPKTSSCSGTV</sequence>
<keyword evidence="12" id="KW-1185">Reference proteome</keyword>
<keyword evidence="3" id="KW-0597">Phosphoprotein</keyword>
<protein>
    <recommendedName>
        <fullName evidence="2">histidine kinase</fullName>
        <ecNumber evidence="2">2.7.13.3</ecNumber>
    </recommendedName>
</protein>
<dbReference type="InterPro" id="IPR003594">
    <property type="entry name" value="HATPase_dom"/>
</dbReference>
<dbReference type="Gene3D" id="3.30.565.10">
    <property type="entry name" value="Histidine kinase-like ATPase, C-terminal domain"/>
    <property type="match status" value="1"/>
</dbReference>
<evidence type="ECO:0000313" key="12">
    <source>
        <dbReference type="Proteomes" id="UP001500253"/>
    </source>
</evidence>
<comment type="caution">
    <text evidence="11">The sequence shown here is derived from an EMBL/GenBank/DDBJ whole genome shotgun (WGS) entry which is preliminary data.</text>
</comment>
<dbReference type="InterPro" id="IPR036890">
    <property type="entry name" value="HATPase_C_sf"/>
</dbReference>
<evidence type="ECO:0000256" key="9">
    <source>
        <dbReference type="SAM" id="Phobius"/>
    </source>
</evidence>
<evidence type="ECO:0000256" key="3">
    <source>
        <dbReference type="ARBA" id="ARBA00022553"/>
    </source>
</evidence>
<keyword evidence="8" id="KW-0902">Two-component regulatory system</keyword>
<evidence type="ECO:0000256" key="6">
    <source>
        <dbReference type="ARBA" id="ARBA00022777"/>
    </source>
</evidence>